<evidence type="ECO:0000256" key="1">
    <source>
        <dbReference type="SAM" id="MobiDB-lite"/>
    </source>
</evidence>
<accession>A0A2I0B775</accession>
<protein>
    <submittedName>
        <fullName evidence="2">Uncharacterized protein</fullName>
    </submittedName>
</protein>
<proteinExistence type="predicted"/>
<dbReference type="Proteomes" id="UP000236161">
    <property type="component" value="Unassembled WGS sequence"/>
</dbReference>
<sequence length="428" mass="47784">MQKHLKNIVCSKKGFRHYDAMNFICAKGIENGKYSVGPGVNFRGTNVEVLSDDSDQETVGNSVRSIGQPTTKEGNNSIDHNNSSGSRKRSREQVKSSFSVGVGKLHIKDRFITAYERRTSIIEKKEAKQGEAANIGLKECFERIRSIPNINSNEKAAVSQYIIDNKSARMLLVTMDDETLQHWVEYVVDQDPLDAHESGDLIVLNDLKVEAELSTNLVDDNGGGDECEVDVNGIVLGEELFVLDVVVVISKPVLLSTMMGGSRQRGQQHCRNGLERQSLQCLRFNRESSPNRLGASTSKSESQDAISSINRRWLAITKYGGMARPAHVKLVAWPLVPPHRHRVARGRLRGMVDARVADCSRPCFSLDYLVLHAQRAARLRMQSYDHVAQLPVCALETSIANVALLKLTINHIIHYQKNYCKSIRKTSF</sequence>
<organism evidence="2 3">
    <name type="scientific">Apostasia shenzhenica</name>
    <dbReference type="NCBI Taxonomy" id="1088818"/>
    <lineage>
        <taxon>Eukaryota</taxon>
        <taxon>Viridiplantae</taxon>
        <taxon>Streptophyta</taxon>
        <taxon>Embryophyta</taxon>
        <taxon>Tracheophyta</taxon>
        <taxon>Spermatophyta</taxon>
        <taxon>Magnoliopsida</taxon>
        <taxon>Liliopsida</taxon>
        <taxon>Asparagales</taxon>
        <taxon>Orchidaceae</taxon>
        <taxon>Apostasioideae</taxon>
        <taxon>Apostasia</taxon>
    </lineage>
</organism>
<evidence type="ECO:0000313" key="2">
    <source>
        <dbReference type="EMBL" id="PKA63657.1"/>
    </source>
</evidence>
<evidence type="ECO:0000313" key="3">
    <source>
        <dbReference type="Proteomes" id="UP000236161"/>
    </source>
</evidence>
<keyword evidence="3" id="KW-1185">Reference proteome</keyword>
<reference evidence="2 3" key="1">
    <citation type="journal article" date="2017" name="Nature">
        <title>The Apostasia genome and the evolution of orchids.</title>
        <authorList>
            <person name="Zhang G.Q."/>
            <person name="Liu K.W."/>
            <person name="Li Z."/>
            <person name="Lohaus R."/>
            <person name="Hsiao Y.Y."/>
            <person name="Niu S.C."/>
            <person name="Wang J.Y."/>
            <person name="Lin Y.C."/>
            <person name="Xu Q."/>
            <person name="Chen L.J."/>
            <person name="Yoshida K."/>
            <person name="Fujiwara S."/>
            <person name="Wang Z.W."/>
            <person name="Zhang Y.Q."/>
            <person name="Mitsuda N."/>
            <person name="Wang M."/>
            <person name="Liu G.H."/>
            <person name="Pecoraro L."/>
            <person name="Huang H.X."/>
            <person name="Xiao X.J."/>
            <person name="Lin M."/>
            <person name="Wu X.Y."/>
            <person name="Wu W.L."/>
            <person name="Chen Y.Y."/>
            <person name="Chang S.B."/>
            <person name="Sakamoto S."/>
            <person name="Ohme-Takagi M."/>
            <person name="Yagi M."/>
            <person name="Zeng S.J."/>
            <person name="Shen C.Y."/>
            <person name="Yeh C.M."/>
            <person name="Luo Y.B."/>
            <person name="Tsai W.C."/>
            <person name="Van de Peer Y."/>
            <person name="Liu Z.J."/>
        </authorList>
    </citation>
    <scope>NUCLEOTIDE SEQUENCE [LARGE SCALE GENOMIC DNA]</scope>
    <source>
        <strain evidence="3">cv. Shenzhen</strain>
        <tissue evidence="2">Stem</tissue>
    </source>
</reference>
<dbReference type="EMBL" id="KZ451908">
    <property type="protein sequence ID" value="PKA63657.1"/>
    <property type="molecule type" value="Genomic_DNA"/>
</dbReference>
<dbReference type="AlphaFoldDB" id="A0A2I0B775"/>
<feature type="region of interest" description="Disordered" evidence="1">
    <location>
        <begin position="51"/>
        <end position="97"/>
    </location>
</feature>
<gene>
    <name evidence="2" type="ORF">AXF42_Ash005552</name>
</gene>
<feature type="compositionally biased region" description="Polar residues" evidence="1">
    <location>
        <begin position="57"/>
        <end position="85"/>
    </location>
</feature>
<name>A0A2I0B775_9ASPA</name>